<dbReference type="SUPFAM" id="SSF52058">
    <property type="entry name" value="L domain-like"/>
    <property type="match status" value="2"/>
</dbReference>
<evidence type="ECO:0000313" key="1">
    <source>
        <dbReference type="EMBL" id="CAB4162256.1"/>
    </source>
</evidence>
<gene>
    <name evidence="1" type="ORF">UFOVP782_23</name>
</gene>
<dbReference type="InterPro" id="IPR032675">
    <property type="entry name" value="LRR_dom_sf"/>
</dbReference>
<dbReference type="Gene3D" id="3.80.10.10">
    <property type="entry name" value="Ribonuclease Inhibitor"/>
    <property type="match status" value="4"/>
</dbReference>
<accession>A0A6J5NXB1</accession>
<reference evidence="1" key="1">
    <citation type="submission" date="2020-04" db="EMBL/GenBank/DDBJ databases">
        <authorList>
            <person name="Chiriac C."/>
            <person name="Salcher M."/>
            <person name="Ghai R."/>
            <person name="Kavagutti S V."/>
        </authorList>
    </citation>
    <scope>NUCLEOTIDE SEQUENCE</scope>
</reference>
<dbReference type="PANTHER" id="PTHR45661">
    <property type="entry name" value="SURFACE ANTIGEN"/>
    <property type="match status" value="1"/>
</dbReference>
<protein>
    <submittedName>
        <fullName evidence="1">Leucine rich repeat 5</fullName>
    </submittedName>
</protein>
<name>A0A6J5NXB1_9CAUD</name>
<dbReference type="PANTHER" id="PTHR45661:SF3">
    <property type="entry name" value="IG-LIKE DOMAIN-CONTAINING PROTEIN"/>
    <property type="match status" value="1"/>
</dbReference>
<sequence>MSFKVPLISSIQTQKTSTVWTRPVDWITITDASGEVQFLVNDIGSAIFTLRTNYTKPAAQNLYIDWGDGVTTTISATGQTDTAHTYTIGGGTACSLGYTTWKIRVYVDAGATISQCQFIQGTVNGVTQVPFAAIGLLEAYFGEGIGITNYNQIFYSPTVASGFAGVGFFWLKYVKLPASSDNITNMGETFYNCTNLSRVTMPTSMSTLSQSNTMFYSCRSLETITFPSNATGITSIANMFNLCVNLTSVTFPTTLNSVTAADNAFSSCANINNITLPSMTSCTNYSSAFTNCSNLQNVKFTSWTATGVAINLSTMWSNCFSLTTIIWPTTAAVGTTFTGTVFASFSACNALQSITFPSYFGGTAVTVGSHGILSFSACQALNTVVYPSSLNALTTGPGIATCPNLTSVTLPTSMSACTTFGAFTSNPRLTNITLPTTVGATIILGSFQSCSSLLNITIPSGWTLSGTLASKFLGCHALQSVTFPANMNSVTAMNNLFQNCYNLTTVTMPTSMTGVTTIESMFQSCYKLNSIVFPATMNSCTLGLNTFRDCYNLTSVTMPTSMSACTDFSLAFLNCYSLRTLTMPATVNISNYYTQLVQNCSSLTSLTLPTTQTTSLSSGGLTSMLNGCPNLTTVTNMDKVGATSTTVGNVQAGTTFASLTPQLTSTVDLYPRLTKLEVQGTATYFSKVSAVRLRNTGASQWTGTSPQIDVSYTSMSTAQLNTLFADMAAQPAVVSKTINITSATGAAGLSAGDRLVITSKGWTITG</sequence>
<dbReference type="Pfam" id="PF13306">
    <property type="entry name" value="LRR_5"/>
    <property type="match status" value="3"/>
</dbReference>
<dbReference type="EMBL" id="LR796735">
    <property type="protein sequence ID" value="CAB4162256.1"/>
    <property type="molecule type" value="Genomic_DNA"/>
</dbReference>
<dbReference type="InterPro" id="IPR026906">
    <property type="entry name" value="LRR_5"/>
</dbReference>
<proteinExistence type="predicted"/>
<dbReference type="InterPro" id="IPR053139">
    <property type="entry name" value="Surface_bspA-like"/>
</dbReference>
<organism evidence="1">
    <name type="scientific">uncultured Caudovirales phage</name>
    <dbReference type="NCBI Taxonomy" id="2100421"/>
    <lineage>
        <taxon>Viruses</taxon>
        <taxon>Duplodnaviria</taxon>
        <taxon>Heunggongvirae</taxon>
        <taxon>Uroviricota</taxon>
        <taxon>Caudoviricetes</taxon>
        <taxon>Peduoviridae</taxon>
        <taxon>Maltschvirus</taxon>
        <taxon>Maltschvirus maltsch</taxon>
    </lineage>
</organism>